<evidence type="ECO:0000256" key="1">
    <source>
        <dbReference type="SAM" id="MobiDB-lite"/>
    </source>
</evidence>
<dbReference type="Proteomes" id="UP000020681">
    <property type="component" value="Unassembled WGS sequence"/>
</dbReference>
<evidence type="ECO:0000313" key="2">
    <source>
        <dbReference type="EMBL" id="EUA92897.1"/>
    </source>
</evidence>
<protein>
    <submittedName>
        <fullName evidence="2">Enoyl-CoA hydratase domain protein</fullName>
    </submittedName>
</protein>
<evidence type="ECO:0000313" key="3">
    <source>
        <dbReference type="Proteomes" id="UP000020681"/>
    </source>
</evidence>
<reference evidence="2 3" key="1">
    <citation type="submission" date="2014-01" db="EMBL/GenBank/DDBJ databases">
        <authorList>
            <person name="Dobos K."/>
            <person name="Lenaerts A."/>
            <person name="Ordway D."/>
            <person name="DeGroote M.A."/>
            <person name="Parker T."/>
            <person name="Sizemore C."/>
            <person name="Tallon L.J."/>
            <person name="Sadzewicz L.K."/>
            <person name="Sengamalay N."/>
            <person name="Fraser C.M."/>
            <person name="Hine E."/>
            <person name="Shefchek K.A."/>
            <person name="Das S.P."/>
            <person name="Tettelin H."/>
        </authorList>
    </citation>
    <scope>NUCLEOTIDE SEQUENCE [LARGE SCALE GENOMIC DNA]</scope>
    <source>
        <strain evidence="2 3">Harvey</strain>
    </source>
</reference>
<sequence length="37" mass="3990">MAGLAMPKSEPPVDKVIRYDKDPRPESPPSPSIAQAI</sequence>
<organism evidence="2 3">
    <name type="scientific">Mycobacterium ulcerans str. Harvey</name>
    <dbReference type="NCBI Taxonomy" id="1299332"/>
    <lineage>
        <taxon>Bacteria</taxon>
        <taxon>Bacillati</taxon>
        <taxon>Actinomycetota</taxon>
        <taxon>Actinomycetes</taxon>
        <taxon>Mycobacteriales</taxon>
        <taxon>Mycobacteriaceae</taxon>
        <taxon>Mycobacterium</taxon>
        <taxon>Mycobacterium ulcerans group</taxon>
    </lineage>
</organism>
<feature type="region of interest" description="Disordered" evidence="1">
    <location>
        <begin position="1"/>
        <end position="37"/>
    </location>
</feature>
<comment type="caution">
    <text evidence="2">The sequence shown here is derived from an EMBL/GenBank/DDBJ whole genome shotgun (WGS) entry which is preliminary data.</text>
</comment>
<proteinExistence type="predicted"/>
<name>A0ABP3AP35_MYCUL</name>
<dbReference type="EMBL" id="JAOL01000070">
    <property type="protein sequence ID" value="EUA92897.1"/>
    <property type="molecule type" value="Genomic_DNA"/>
</dbReference>
<feature type="compositionally biased region" description="Basic and acidic residues" evidence="1">
    <location>
        <begin position="11"/>
        <end position="25"/>
    </location>
</feature>
<keyword evidence="3" id="KW-1185">Reference proteome</keyword>
<accession>A0ABP3AP35</accession>
<gene>
    <name evidence="2" type="primary">echA4_1</name>
    <name evidence="2" type="ORF">I551_0591</name>
</gene>